<evidence type="ECO:0000313" key="3">
    <source>
        <dbReference type="Proteomes" id="UP000198937"/>
    </source>
</evidence>
<dbReference type="RefSeq" id="WP_091446726.1">
    <property type="nucleotide sequence ID" value="NZ_BMMJ01000002.1"/>
</dbReference>
<feature type="domain" description="DUF397" evidence="1">
    <location>
        <begin position="10"/>
        <end position="61"/>
    </location>
</feature>
<sequence>MTALDVHAMQWRKSSRSSASGSNCVEVADLSGGLAVRDSKDPDGPVLRFGRDAWRSFVGGL</sequence>
<dbReference type="Proteomes" id="UP000198937">
    <property type="component" value="Unassembled WGS sequence"/>
</dbReference>
<evidence type="ECO:0000313" key="2">
    <source>
        <dbReference type="EMBL" id="SCL59145.1"/>
    </source>
</evidence>
<proteinExistence type="predicted"/>
<accession>A0A1C6UYJ4</accession>
<protein>
    <recommendedName>
        <fullName evidence="1">DUF397 domain-containing protein</fullName>
    </recommendedName>
</protein>
<dbReference type="STRING" id="683228.GA0070617_4015"/>
<dbReference type="EMBL" id="FMIA01000002">
    <property type="protein sequence ID" value="SCL59145.1"/>
    <property type="molecule type" value="Genomic_DNA"/>
</dbReference>
<dbReference type="Pfam" id="PF04149">
    <property type="entry name" value="DUF397"/>
    <property type="match status" value="1"/>
</dbReference>
<name>A0A1C6UYJ4_9ACTN</name>
<gene>
    <name evidence="2" type="ORF">GA0070617_4015</name>
</gene>
<evidence type="ECO:0000259" key="1">
    <source>
        <dbReference type="Pfam" id="PF04149"/>
    </source>
</evidence>
<reference evidence="2 3" key="1">
    <citation type="submission" date="2016-06" db="EMBL/GenBank/DDBJ databases">
        <authorList>
            <person name="Kjaerup R.B."/>
            <person name="Dalgaard T.S."/>
            <person name="Juul-Madsen H.R."/>
        </authorList>
    </citation>
    <scope>NUCLEOTIDE SEQUENCE [LARGE SCALE GENOMIC DNA]</scope>
    <source>
        <strain evidence="2 3">DSM 45577</strain>
    </source>
</reference>
<keyword evidence="3" id="KW-1185">Reference proteome</keyword>
<dbReference type="OrthoDB" id="4570646at2"/>
<dbReference type="AlphaFoldDB" id="A0A1C6UYJ4"/>
<dbReference type="InterPro" id="IPR007278">
    <property type="entry name" value="DUF397"/>
</dbReference>
<organism evidence="2 3">
    <name type="scientific">Micromonospora yangpuensis</name>
    <dbReference type="NCBI Taxonomy" id="683228"/>
    <lineage>
        <taxon>Bacteria</taxon>
        <taxon>Bacillati</taxon>
        <taxon>Actinomycetota</taxon>
        <taxon>Actinomycetes</taxon>
        <taxon>Micromonosporales</taxon>
        <taxon>Micromonosporaceae</taxon>
        <taxon>Micromonospora</taxon>
    </lineage>
</organism>